<reference evidence="1 2" key="1">
    <citation type="journal article" date="2015" name="Genome Announc.">
        <title>Expanding the biotechnology potential of lactobacilli through comparative genomics of 213 strains and associated genera.</title>
        <authorList>
            <person name="Sun Z."/>
            <person name="Harris H.M."/>
            <person name="McCann A."/>
            <person name="Guo C."/>
            <person name="Argimon S."/>
            <person name="Zhang W."/>
            <person name="Yang X."/>
            <person name="Jeffery I.B."/>
            <person name="Cooney J.C."/>
            <person name="Kagawa T.F."/>
            <person name="Liu W."/>
            <person name="Song Y."/>
            <person name="Salvetti E."/>
            <person name="Wrobel A."/>
            <person name="Rasinkangas P."/>
            <person name="Parkhill J."/>
            <person name="Rea M.C."/>
            <person name="O'Sullivan O."/>
            <person name="Ritari J."/>
            <person name="Douillard F.P."/>
            <person name="Paul Ross R."/>
            <person name="Yang R."/>
            <person name="Briner A.E."/>
            <person name="Felis G.E."/>
            <person name="de Vos W.M."/>
            <person name="Barrangou R."/>
            <person name="Klaenhammer T.R."/>
            <person name="Caufield P.W."/>
            <person name="Cui Y."/>
            <person name="Zhang H."/>
            <person name="O'Toole P.W."/>
        </authorList>
    </citation>
    <scope>NUCLEOTIDE SEQUENCE [LARGE SCALE GENOMIC DNA]</scope>
    <source>
        <strain evidence="1 2">DSM 14792</strain>
    </source>
</reference>
<protein>
    <submittedName>
        <fullName evidence="1">Uncharacterized protein</fullName>
    </submittedName>
</protein>
<comment type="caution">
    <text evidence="1">The sequence shown here is derived from an EMBL/GenBank/DDBJ whole genome shotgun (WGS) entry which is preliminary data.</text>
</comment>
<evidence type="ECO:0000313" key="1">
    <source>
        <dbReference type="EMBL" id="KRN43893.1"/>
    </source>
</evidence>
<dbReference type="EMBL" id="JQBA01000029">
    <property type="protein sequence ID" value="KRN43893.1"/>
    <property type="molecule type" value="Genomic_DNA"/>
</dbReference>
<sequence length="63" mass="6975">MEEKHEIITPNFVSKPSTTAPISATYKHIAAKVEFNGIRLTIFKGINPKLASELVKVLTENAH</sequence>
<dbReference type="RefSeq" id="WP_056994683.1">
    <property type="nucleotide sequence ID" value="NZ_JQBA01000029.1"/>
</dbReference>
<accession>A0A0R2H068</accession>
<evidence type="ECO:0000313" key="2">
    <source>
        <dbReference type="Proteomes" id="UP000051639"/>
    </source>
</evidence>
<name>A0A0R2H068_9LACO</name>
<dbReference type="Proteomes" id="UP000051639">
    <property type="component" value="Unassembled WGS sequence"/>
</dbReference>
<dbReference type="AlphaFoldDB" id="A0A0R2H068"/>
<keyword evidence="2" id="KW-1185">Reference proteome</keyword>
<dbReference type="PATRIC" id="fig|148604.4.peg.1066"/>
<proteinExistence type="predicted"/>
<organism evidence="1 2">
    <name type="scientific">Limosilactobacillus ingluviei</name>
    <dbReference type="NCBI Taxonomy" id="148604"/>
    <lineage>
        <taxon>Bacteria</taxon>
        <taxon>Bacillati</taxon>
        <taxon>Bacillota</taxon>
        <taxon>Bacilli</taxon>
        <taxon>Lactobacillales</taxon>
        <taxon>Lactobacillaceae</taxon>
        <taxon>Limosilactobacillus</taxon>
    </lineage>
</organism>
<gene>
    <name evidence="1" type="ORF">IV41_GL001029</name>
</gene>